<evidence type="ECO:0000313" key="1">
    <source>
        <dbReference type="EMBL" id="ABZ98880.1"/>
    </source>
</evidence>
<dbReference type="OrthoDB" id="335852at2"/>
<name>B0SNB3_LEPBP</name>
<protein>
    <submittedName>
        <fullName evidence="1">Uncharacterized protein</fullName>
    </submittedName>
</protein>
<evidence type="ECO:0000313" key="2">
    <source>
        <dbReference type="Proteomes" id="UP000001847"/>
    </source>
</evidence>
<dbReference type="KEGG" id="lbi:LEPBI_I2803"/>
<accession>B0SNB3</accession>
<keyword evidence="2" id="KW-1185">Reference proteome</keyword>
<dbReference type="RefSeq" id="WP_012389740.1">
    <property type="nucleotide sequence ID" value="NC_010602.1"/>
</dbReference>
<dbReference type="STRING" id="456481.LEPBI_I2803"/>
<dbReference type="EMBL" id="CP000786">
    <property type="protein sequence ID" value="ABZ98880.1"/>
    <property type="molecule type" value="Genomic_DNA"/>
</dbReference>
<organism evidence="1 2">
    <name type="scientific">Leptospira biflexa serovar Patoc (strain Patoc 1 / ATCC 23582 / Paris)</name>
    <dbReference type="NCBI Taxonomy" id="456481"/>
    <lineage>
        <taxon>Bacteria</taxon>
        <taxon>Pseudomonadati</taxon>
        <taxon>Spirochaetota</taxon>
        <taxon>Spirochaetia</taxon>
        <taxon>Leptospirales</taxon>
        <taxon>Leptospiraceae</taxon>
        <taxon>Leptospira</taxon>
    </lineage>
</organism>
<dbReference type="BioCyc" id="LBIF456481:LEPBI_RS13770-MONOMER"/>
<dbReference type="Proteomes" id="UP000001847">
    <property type="component" value="Chromosome I"/>
</dbReference>
<reference evidence="1 2" key="1">
    <citation type="journal article" date="2008" name="PLoS ONE">
        <title>Genome sequence of the saprophyte Leptospira biflexa provides insights into the evolution of Leptospira and the pathogenesis of leptospirosis.</title>
        <authorList>
            <person name="Picardeau M."/>
            <person name="Bulach D.M."/>
            <person name="Bouchier C."/>
            <person name="Zuerner R.L."/>
            <person name="Zidane N."/>
            <person name="Wilson P.J."/>
            <person name="Creno S."/>
            <person name="Kuczek E.S."/>
            <person name="Bommezzadri S."/>
            <person name="Davis J.C."/>
            <person name="McGrath A."/>
            <person name="Johnson M.J."/>
            <person name="Boursaux-Eude C."/>
            <person name="Seemann T."/>
            <person name="Rouy Z."/>
            <person name="Coppel R.L."/>
            <person name="Rood J.I."/>
            <person name="Lajus A."/>
            <person name="Davies J.K."/>
            <person name="Medigue C."/>
            <person name="Adler B."/>
        </authorList>
    </citation>
    <scope>NUCLEOTIDE SEQUENCE [LARGE SCALE GENOMIC DNA]</scope>
    <source>
        <strain evidence="2">Patoc 1 / ATCC 23582 / Paris</strain>
    </source>
</reference>
<gene>
    <name evidence="1" type="ordered locus">LEPBI_I2803</name>
</gene>
<sequence length="73" mass="8164">MGKVAHVFEFQMDVSDHPDSELVLMPQVNGPSGNSLGHWDSGNPFEFPLMRPVPEPISHLPILSKKTEFFCLT</sequence>
<dbReference type="AlphaFoldDB" id="B0SNB3"/>
<proteinExistence type="predicted"/>
<dbReference type="HOGENOM" id="CLU_2700241_0_0_12"/>